<protein>
    <submittedName>
        <fullName evidence="1">Uncharacterized protein</fullName>
    </submittedName>
</protein>
<dbReference type="EMBL" id="JACXVP010000002">
    <property type="protein sequence ID" value="KAG5622798.1"/>
    <property type="molecule type" value="Genomic_DNA"/>
</dbReference>
<accession>A0A9J6ADP8</accession>
<organism evidence="1 2">
    <name type="scientific">Solanum commersonii</name>
    <name type="common">Commerson's wild potato</name>
    <name type="synonym">Commerson's nightshade</name>
    <dbReference type="NCBI Taxonomy" id="4109"/>
    <lineage>
        <taxon>Eukaryota</taxon>
        <taxon>Viridiplantae</taxon>
        <taxon>Streptophyta</taxon>
        <taxon>Embryophyta</taxon>
        <taxon>Tracheophyta</taxon>
        <taxon>Spermatophyta</taxon>
        <taxon>Magnoliopsida</taxon>
        <taxon>eudicotyledons</taxon>
        <taxon>Gunneridae</taxon>
        <taxon>Pentapetalae</taxon>
        <taxon>asterids</taxon>
        <taxon>lamiids</taxon>
        <taxon>Solanales</taxon>
        <taxon>Solanaceae</taxon>
        <taxon>Solanoideae</taxon>
        <taxon>Solaneae</taxon>
        <taxon>Solanum</taxon>
    </lineage>
</organism>
<comment type="caution">
    <text evidence="1">The sequence shown here is derived from an EMBL/GenBank/DDBJ whole genome shotgun (WGS) entry which is preliminary data.</text>
</comment>
<evidence type="ECO:0000313" key="2">
    <source>
        <dbReference type="Proteomes" id="UP000824120"/>
    </source>
</evidence>
<dbReference type="Proteomes" id="UP000824120">
    <property type="component" value="Chromosome 2"/>
</dbReference>
<evidence type="ECO:0000313" key="1">
    <source>
        <dbReference type="EMBL" id="KAG5622798.1"/>
    </source>
</evidence>
<keyword evidence="2" id="KW-1185">Reference proteome</keyword>
<reference evidence="1 2" key="1">
    <citation type="submission" date="2020-09" db="EMBL/GenBank/DDBJ databases">
        <title>De no assembly of potato wild relative species, Solanum commersonii.</title>
        <authorList>
            <person name="Cho K."/>
        </authorList>
    </citation>
    <scope>NUCLEOTIDE SEQUENCE [LARGE SCALE GENOMIC DNA]</scope>
    <source>
        <strain evidence="1">LZ3.2</strain>
        <tissue evidence="1">Leaf</tissue>
    </source>
</reference>
<gene>
    <name evidence="1" type="ORF">H5410_008016</name>
</gene>
<sequence>MCNDGGHCVDKLTNSKLQTRDCYDCLTAIYSSLPGCANVMQRGKLLYNAYRIVGMNLTHSSMNHY</sequence>
<name>A0A9J6ADP8_SOLCO</name>
<dbReference type="AlphaFoldDB" id="A0A9J6ADP8"/>
<proteinExistence type="predicted"/>